<proteinExistence type="predicted"/>
<sequence>MNLLQPTAYGQSNIGYWFQPQNFQACTPLKLLGLIKYF</sequence>
<name>A0A0E9PK81_ANGAN</name>
<protein>
    <submittedName>
        <fullName evidence="1">Uncharacterized protein</fullName>
    </submittedName>
</protein>
<dbReference type="AlphaFoldDB" id="A0A0E9PK81"/>
<reference evidence="1" key="1">
    <citation type="submission" date="2014-11" db="EMBL/GenBank/DDBJ databases">
        <authorList>
            <person name="Amaro Gonzalez C."/>
        </authorList>
    </citation>
    <scope>NUCLEOTIDE SEQUENCE</scope>
</reference>
<organism evidence="1">
    <name type="scientific">Anguilla anguilla</name>
    <name type="common">European freshwater eel</name>
    <name type="synonym">Muraena anguilla</name>
    <dbReference type="NCBI Taxonomy" id="7936"/>
    <lineage>
        <taxon>Eukaryota</taxon>
        <taxon>Metazoa</taxon>
        <taxon>Chordata</taxon>
        <taxon>Craniata</taxon>
        <taxon>Vertebrata</taxon>
        <taxon>Euteleostomi</taxon>
        <taxon>Actinopterygii</taxon>
        <taxon>Neopterygii</taxon>
        <taxon>Teleostei</taxon>
        <taxon>Anguilliformes</taxon>
        <taxon>Anguillidae</taxon>
        <taxon>Anguilla</taxon>
    </lineage>
</organism>
<accession>A0A0E9PK81</accession>
<dbReference type="EMBL" id="GBXM01104087">
    <property type="protein sequence ID" value="JAH04490.1"/>
    <property type="molecule type" value="Transcribed_RNA"/>
</dbReference>
<evidence type="ECO:0000313" key="1">
    <source>
        <dbReference type="EMBL" id="JAH04490.1"/>
    </source>
</evidence>
<reference evidence="1" key="2">
    <citation type="journal article" date="2015" name="Fish Shellfish Immunol.">
        <title>Early steps in the European eel (Anguilla anguilla)-Vibrio vulnificus interaction in the gills: Role of the RtxA13 toxin.</title>
        <authorList>
            <person name="Callol A."/>
            <person name="Pajuelo D."/>
            <person name="Ebbesson L."/>
            <person name="Teles M."/>
            <person name="MacKenzie S."/>
            <person name="Amaro C."/>
        </authorList>
    </citation>
    <scope>NUCLEOTIDE SEQUENCE</scope>
</reference>